<dbReference type="AlphaFoldDB" id="A0AAD7C171"/>
<gene>
    <name evidence="2" type="ORF">FB45DRAFT_1024535</name>
</gene>
<proteinExistence type="predicted"/>
<feature type="region of interest" description="Disordered" evidence="1">
    <location>
        <begin position="1"/>
        <end position="22"/>
    </location>
</feature>
<comment type="caution">
    <text evidence="2">The sequence shown here is derived from an EMBL/GenBank/DDBJ whole genome shotgun (WGS) entry which is preliminary data.</text>
</comment>
<evidence type="ECO:0000313" key="2">
    <source>
        <dbReference type="EMBL" id="KAJ7636415.1"/>
    </source>
</evidence>
<name>A0AAD7C171_9AGAR</name>
<evidence type="ECO:0000256" key="1">
    <source>
        <dbReference type="SAM" id="MobiDB-lite"/>
    </source>
</evidence>
<accession>A0AAD7C171</accession>
<organism evidence="2 3">
    <name type="scientific">Roridomyces roridus</name>
    <dbReference type="NCBI Taxonomy" id="1738132"/>
    <lineage>
        <taxon>Eukaryota</taxon>
        <taxon>Fungi</taxon>
        <taxon>Dikarya</taxon>
        <taxon>Basidiomycota</taxon>
        <taxon>Agaricomycotina</taxon>
        <taxon>Agaricomycetes</taxon>
        <taxon>Agaricomycetidae</taxon>
        <taxon>Agaricales</taxon>
        <taxon>Marasmiineae</taxon>
        <taxon>Mycenaceae</taxon>
        <taxon>Roridomyces</taxon>
    </lineage>
</organism>
<evidence type="ECO:0000313" key="3">
    <source>
        <dbReference type="Proteomes" id="UP001221142"/>
    </source>
</evidence>
<dbReference type="EMBL" id="JARKIF010000006">
    <property type="protein sequence ID" value="KAJ7636415.1"/>
    <property type="molecule type" value="Genomic_DNA"/>
</dbReference>
<sequence length="209" mass="23175">MPPNLGPSAKPASTHPPSSRSITLPLSITPMFASKCNSASVPASSSSSPSTGVYVPVHRRTTSAVQAPQQTYELLCSTPQTPGSRSTPIIYTPEELTALAQSPLVKQLTAMTYTAFRQRLHRGEEGDEVFAEIAMSRRKQRRREYRARKEEVEARHHYHHQELKGVVVQQNWRKMSVDAVSWRAAVLSASAERASDVSNGREQWHGLNT</sequence>
<reference evidence="2" key="1">
    <citation type="submission" date="2023-03" db="EMBL/GenBank/DDBJ databases">
        <title>Massive genome expansion in bonnet fungi (Mycena s.s.) driven by repeated elements and novel gene families across ecological guilds.</title>
        <authorList>
            <consortium name="Lawrence Berkeley National Laboratory"/>
            <person name="Harder C.B."/>
            <person name="Miyauchi S."/>
            <person name="Viragh M."/>
            <person name="Kuo A."/>
            <person name="Thoen E."/>
            <person name="Andreopoulos B."/>
            <person name="Lu D."/>
            <person name="Skrede I."/>
            <person name="Drula E."/>
            <person name="Henrissat B."/>
            <person name="Morin E."/>
            <person name="Kohler A."/>
            <person name="Barry K."/>
            <person name="LaButti K."/>
            <person name="Morin E."/>
            <person name="Salamov A."/>
            <person name="Lipzen A."/>
            <person name="Mereny Z."/>
            <person name="Hegedus B."/>
            <person name="Baldrian P."/>
            <person name="Stursova M."/>
            <person name="Weitz H."/>
            <person name="Taylor A."/>
            <person name="Grigoriev I.V."/>
            <person name="Nagy L.G."/>
            <person name="Martin F."/>
            <person name="Kauserud H."/>
        </authorList>
    </citation>
    <scope>NUCLEOTIDE SEQUENCE</scope>
    <source>
        <strain evidence="2">9284</strain>
    </source>
</reference>
<keyword evidence="3" id="KW-1185">Reference proteome</keyword>
<dbReference type="Proteomes" id="UP001221142">
    <property type="component" value="Unassembled WGS sequence"/>
</dbReference>
<protein>
    <submittedName>
        <fullName evidence="2">Uncharacterized protein</fullName>
    </submittedName>
</protein>